<dbReference type="SUPFAM" id="SSF55781">
    <property type="entry name" value="GAF domain-like"/>
    <property type="match status" value="1"/>
</dbReference>
<dbReference type="NCBIfam" id="TIGR00229">
    <property type="entry name" value="sensory_box"/>
    <property type="match status" value="1"/>
</dbReference>
<feature type="non-terminal residue" evidence="2">
    <location>
        <position position="1"/>
    </location>
</feature>
<organism evidence="2 3">
    <name type="scientific">Flagellimonas halotolerans</name>
    <dbReference type="NCBI Taxonomy" id="3112164"/>
    <lineage>
        <taxon>Bacteria</taxon>
        <taxon>Pseudomonadati</taxon>
        <taxon>Bacteroidota</taxon>
        <taxon>Flavobacteriia</taxon>
        <taxon>Flavobacteriales</taxon>
        <taxon>Flavobacteriaceae</taxon>
        <taxon>Flagellimonas</taxon>
    </lineage>
</organism>
<dbReference type="InterPro" id="IPR000014">
    <property type="entry name" value="PAS"/>
</dbReference>
<dbReference type="Gene3D" id="3.30.450.40">
    <property type="match status" value="1"/>
</dbReference>
<reference evidence="2 3" key="1">
    <citation type="submission" date="2024-01" db="EMBL/GenBank/DDBJ databases">
        <title>The strains designed SYSU M86414 and SYSU M84420 isolated from the marine sediment in San Sha City (Hainan Province, China).</title>
        <authorList>
            <person name="Guo D."/>
        </authorList>
    </citation>
    <scope>NUCLEOTIDE SEQUENCE [LARGE SCALE GENOMIC DNA]</scope>
    <source>
        <strain evidence="2 3">SYSU M84420</strain>
    </source>
</reference>
<dbReference type="InterPro" id="IPR003018">
    <property type="entry name" value="GAF"/>
</dbReference>
<feature type="domain" description="PAS" evidence="1">
    <location>
        <begin position="20"/>
        <end position="71"/>
    </location>
</feature>
<dbReference type="Gene3D" id="3.30.450.20">
    <property type="entry name" value="PAS domain"/>
    <property type="match status" value="2"/>
</dbReference>
<dbReference type="InterPro" id="IPR035965">
    <property type="entry name" value="PAS-like_dom_sf"/>
</dbReference>
<dbReference type="EMBL" id="JAYMGW010000038">
    <property type="protein sequence ID" value="MEC4266979.1"/>
    <property type="molecule type" value="Genomic_DNA"/>
</dbReference>
<dbReference type="Pfam" id="PF01590">
    <property type="entry name" value="GAF"/>
    <property type="match status" value="1"/>
</dbReference>
<comment type="caution">
    <text evidence="2">The sequence shown here is derived from an EMBL/GenBank/DDBJ whole genome shotgun (WGS) entry which is preliminary data.</text>
</comment>
<dbReference type="InterPro" id="IPR052155">
    <property type="entry name" value="Biofilm_reg_signaling"/>
</dbReference>
<evidence type="ECO:0000313" key="3">
    <source>
        <dbReference type="Proteomes" id="UP001355298"/>
    </source>
</evidence>
<dbReference type="PROSITE" id="PS50112">
    <property type="entry name" value="PAS"/>
    <property type="match status" value="2"/>
</dbReference>
<dbReference type="Proteomes" id="UP001355298">
    <property type="component" value="Unassembled WGS sequence"/>
</dbReference>
<evidence type="ECO:0000259" key="1">
    <source>
        <dbReference type="PROSITE" id="PS50112"/>
    </source>
</evidence>
<dbReference type="CDD" id="cd00130">
    <property type="entry name" value="PAS"/>
    <property type="match status" value="1"/>
</dbReference>
<dbReference type="SMART" id="SM00065">
    <property type="entry name" value="GAF"/>
    <property type="match status" value="1"/>
</dbReference>
<dbReference type="Pfam" id="PF00989">
    <property type="entry name" value="PAS"/>
    <property type="match status" value="1"/>
</dbReference>
<dbReference type="RefSeq" id="WP_326407895.1">
    <property type="nucleotide sequence ID" value="NZ_JAYMGW010000038.1"/>
</dbReference>
<gene>
    <name evidence="2" type="ORF">VOP03_16650</name>
</gene>
<dbReference type="PANTHER" id="PTHR44757">
    <property type="entry name" value="DIGUANYLATE CYCLASE DGCP"/>
    <property type="match status" value="1"/>
</dbReference>
<accession>A0ABU6IVD2</accession>
<name>A0ABU6IVD2_9FLAO</name>
<keyword evidence="3" id="KW-1185">Reference proteome</keyword>
<evidence type="ECO:0000313" key="2">
    <source>
        <dbReference type="EMBL" id="MEC4266979.1"/>
    </source>
</evidence>
<dbReference type="Pfam" id="PF08448">
    <property type="entry name" value="PAS_4"/>
    <property type="match status" value="1"/>
</dbReference>
<dbReference type="InterPro" id="IPR029016">
    <property type="entry name" value="GAF-like_dom_sf"/>
</dbReference>
<dbReference type="PANTHER" id="PTHR44757:SF2">
    <property type="entry name" value="BIOFILM ARCHITECTURE MAINTENANCE PROTEIN MBAA"/>
    <property type="match status" value="1"/>
</dbReference>
<dbReference type="InterPro" id="IPR013767">
    <property type="entry name" value="PAS_fold"/>
</dbReference>
<dbReference type="SMART" id="SM00091">
    <property type="entry name" value="PAS"/>
    <property type="match status" value="1"/>
</dbReference>
<protein>
    <submittedName>
        <fullName evidence="2">PAS domain S-box protein</fullName>
    </submittedName>
</protein>
<proteinExistence type="predicted"/>
<feature type="domain" description="PAS" evidence="1">
    <location>
        <begin position="312"/>
        <end position="352"/>
    </location>
</feature>
<feature type="non-terminal residue" evidence="2">
    <location>
        <position position="352"/>
    </location>
</feature>
<sequence length="352" mass="41210">SAYFKNIDERKRAAGALEAAFREKNQILESIGDAFFAMKEDFTVTYWNKTAERLLGVKREDLVGKNLWEVFPDAMDLPSYTNYNKVLKTREPISFEDYYGLWLEVNAYPSQEGISVFFRDITQKKKANEKILHKTQQLDIIAEMNTELLNYDDWFKVVEKAFGKVGKCIKADRIYYFQNSLNEKTGELETSQRLEWSREEALSQVNNPILQNVPFSMVQDFMQPLAQNKAFKAIVSEMPDTETKRLLLEQDIRSILVFPLWVNKKFWGFIGFDDCKNERNWSQDDISFLRTITTNLATAIETSMTNQELERSYNEKNQILESIGDAFFAVDSDWTVTYWNKEAEHVLGRKRK</sequence>
<dbReference type="InterPro" id="IPR013656">
    <property type="entry name" value="PAS_4"/>
</dbReference>
<dbReference type="SUPFAM" id="SSF55785">
    <property type="entry name" value="PYP-like sensor domain (PAS domain)"/>
    <property type="match status" value="2"/>
</dbReference>